<dbReference type="EMBL" id="OU892284">
    <property type="protein sequence ID" value="CAG9772449.1"/>
    <property type="molecule type" value="Genomic_DNA"/>
</dbReference>
<dbReference type="AlphaFoldDB" id="A0A9N9MXT0"/>
<evidence type="ECO:0000313" key="3">
    <source>
        <dbReference type="Proteomes" id="UP001152799"/>
    </source>
</evidence>
<protein>
    <submittedName>
        <fullName evidence="2">Uncharacterized protein</fullName>
    </submittedName>
</protein>
<organism evidence="2 3">
    <name type="scientific">Ceutorhynchus assimilis</name>
    <name type="common">cabbage seed weevil</name>
    <dbReference type="NCBI Taxonomy" id="467358"/>
    <lineage>
        <taxon>Eukaryota</taxon>
        <taxon>Metazoa</taxon>
        <taxon>Ecdysozoa</taxon>
        <taxon>Arthropoda</taxon>
        <taxon>Hexapoda</taxon>
        <taxon>Insecta</taxon>
        <taxon>Pterygota</taxon>
        <taxon>Neoptera</taxon>
        <taxon>Endopterygota</taxon>
        <taxon>Coleoptera</taxon>
        <taxon>Polyphaga</taxon>
        <taxon>Cucujiformia</taxon>
        <taxon>Curculionidae</taxon>
        <taxon>Ceutorhynchinae</taxon>
        <taxon>Ceutorhynchus</taxon>
    </lineage>
</organism>
<feature type="region of interest" description="Disordered" evidence="1">
    <location>
        <begin position="1"/>
        <end position="45"/>
    </location>
</feature>
<name>A0A9N9MXT0_9CUCU</name>
<gene>
    <name evidence="2" type="ORF">CEUTPL_LOCUS12861</name>
</gene>
<dbReference type="Proteomes" id="UP001152799">
    <property type="component" value="Chromosome 8"/>
</dbReference>
<feature type="region of interest" description="Disordered" evidence="1">
    <location>
        <begin position="121"/>
        <end position="154"/>
    </location>
</feature>
<evidence type="ECO:0000256" key="1">
    <source>
        <dbReference type="SAM" id="MobiDB-lite"/>
    </source>
</evidence>
<accession>A0A9N9MXT0</accession>
<proteinExistence type="predicted"/>
<reference evidence="2" key="1">
    <citation type="submission" date="2022-01" db="EMBL/GenBank/DDBJ databases">
        <authorList>
            <person name="King R."/>
        </authorList>
    </citation>
    <scope>NUCLEOTIDE SEQUENCE</scope>
</reference>
<evidence type="ECO:0000313" key="2">
    <source>
        <dbReference type="EMBL" id="CAG9772449.1"/>
    </source>
</evidence>
<keyword evidence="3" id="KW-1185">Reference proteome</keyword>
<sequence length="216" mass="24364">MAEKTAPLRAKQSWQDLKKNVKAKNSRINQHTQGTGGGPPTDEEFNHSEMEILGMLVPTILSGIHDIESDATFEEGETEEILIESQLDKTVAVEEDNKDDTVVVGKSKNEAVEPTAEQIRFSERENKENVPSPKANNPRLGPKTPDKKRKFTTTSARLQSSLTMSKELLSTVKENLDATEAYRAKKLKLLENQLVVQEAIRDHLKELKEYFQQNSY</sequence>